<dbReference type="AlphaFoldDB" id="A0AAV4S052"/>
<evidence type="ECO:0000313" key="2">
    <source>
        <dbReference type="Proteomes" id="UP001054945"/>
    </source>
</evidence>
<organism evidence="1 2">
    <name type="scientific">Caerostris extrusa</name>
    <name type="common">Bark spider</name>
    <name type="synonym">Caerostris bankana</name>
    <dbReference type="NCBI Taxonomy" id="172846"/>
    <lineage>
        <taxon>Eukaryota</taxon>
        <taxon>Metazoa</taxon>
        <taxon>Ecdysozoa</taxon>
        <taxon>Arthropoda</taxon>
        <taxon>Chelicerata</taxon>
        <taxon>Arachnida</taxon>
        <taxon>Araneae</taxon>
        <taxon>Araneomorphae</taxon>
        <taxon>Entelegynae</taxon>
        <taxon>Araneoidea</taxon>
        <taxon>Araneidae</taxon>
        <taxon>Caerostris</taxon>
    </lineage>
</organism>
<evidence type="ECO:0008006" key="3">
    <source>
        <dbReference type="Google" id="ProtNLM"/>
    </source>
</evidence>
<dbReference type="EMBL" id="BPLR01008605">
    <property type="protein sequence ID" value="GIY25925.1"/>
    <property type="molecule type" value="Genomic_DNA"/>
</dbReference>
<keyword evidence="2" id="KW-1185">Reference proteome</keyword>
<gene>
    <name evidence="1" type="ORF">CEXT_685951</name>
</gene>
<name>A0AAV4S052_CAEEX</name>
<sequence length="85" mass="9742">MNTTTQFLFHIFNHIPTCCLVPPVVIHKLRLELICLIVFFFSEYFPGGSQASSKLTATERKVPPFCLDALINRLFLARTVLVFRV</sequence>
<dbReference type="Proteomes" id="UP001054945">
    <property type="component" value="Unassembled WGS sequence"/>
</dbReference>
<reference evidence="1 2" key="1">
    <citation type="submission" date="2021-06" db="EMBL/GenBank/DDBJ databases">
        <title>Caerostris extrusa draft genome.</title>
        <authorList>
            <person name="Kono N."/>
            <person name="Arakawa K."/>
        </authorList>
    </citation>
    <scope>NUCLEOTIDE SEQUENCE [LARGE SCALE GENOMIC DNA]</scope>
</reference>
<comment type="caution">
    <text evidence="1">The sequence shown here is derived from an EMBL/GenBank/DDBJ whole genome shotgun (WGS) entry which is preliminary data.</text>
</comment>
<accession>A0AAV4S052</accession>
<evidence type="ECO:0000313" key="1">
    <source>
        <dbReference type="EMBL" id="GIY25925.1"/>
    </source>
</evidence>
<proteinExistence type="predicted"/>
<protein>
    <recommendedName>
        <fullName evidence="3">Secreted protein</fullName>
    </recommendedName>
</protein>